<protein>
    <submittedName>
        <fullName evidence="1">Uncharacterized protein</fullName>
    </submittedName>
</protein>
<comment type="caution">
    <text evidence="1">The sequence shown here is derived from an EMBL/GenBank/DDBJ whole genome shotgun (WGS) entry which is preliminary data.</text>
</comment>
<evidence type="ECO:0000313" key="1">
    <source>
        <dbReference type="EMBL" id="KAL0369594.1"/>
    </source>
</evidence>
<name>A0AAW2QPJ5_9LAMI</name>
<gene>
    <name evidence="1" type="ORF">Sangu_0277500</name>
</gene>
<dbReference type="EMBL" id="JACGWK010000002">
    <property type="protein sequence ID" value="KAL0369594.1"/>
    <property type="molecule type" value="Genomic_DNA"/>
</dbReference>
<sequence length="132" mass="13846">MELREVSCSAGCCPTLLYESMFGLAGSCCITSLGQLVGECIGGCFAAVLNALATSNALALAESVGNGNSFLNCAETPEPCPLMLFCGILSECTHNFPRSISPDLEMHGVFLLEDLRDLTVETCCVSALLVDI</sequence>
<accession>A0AAW2QPJ5</accession>
<proteinExistence type="predicted"/>
<reference evidence="1" key="2">
    <citation type="journal article" date="2024" name="Plant">
        <title>Genomic evolution and insights into agronomic trait innovations of Sesamum species.</title>
        <authorList>
            <person name="Miao H."/>
            <person name="Wang L."/>
            <person name="Qu L."/>
            <person name="Liu H."/>
            <person name="Sun Y."/>
            <person name="Le M."/>
            <person name="Wang Q."/>
            <person name="Wei S."/>
            <person name="Zheng Y."/>
            <person name="Lin W."/>
            <person name="Duan Y."/>
            <person name="Cao H."/>
            <person name="Xiong S."/>
            <person name="Wang X."/>
            <person name="Wei L."/>
            <person name="Li C."/>
            <person name="Ma Q."/>
            <person name="Ju M."/>
            <person name="Zhao R."/>
            <person name="Li G."/>
            <person name="Mu C."/>
            <person name="Tian Q."/>
            <person name="Mei H."/>
            <person name="Zhang T."/>
            <person name="Gao T."/>
            <person name="Zhang H."/>
        </authorList>
    </citation>
    <scope>NUCLEOTIDE SEQUENCE</scope>
    <source>
        <strain evidence="1">G01</strain>
    </source>
</reference>
<organism evidence="1">
    <name type="scientific">Sesamum angustifolium</name>
    <dbReference type="NCBI Taxonomy" id="2727405"/>
    <lineage>
        <taxon>Eukaryota</taxon>
        <taxon>Viridiplantae</taxon>
        <taxon>Streptophyta</taxon>
        <taxon>Embryophyta</taxon>
        <taxon>Tracheophyta</taxon>
        <taxon>Spermatophyta</taxon>
        <taxon>Magnoliopsida</taxon>
        <taxon>eudicotyledons</taxon>
        <taxon>Gunneridae</taxon>
        <taxon>Pentapetalae</taxon>
        <taxon>asterids</taxon>
        <taxon>lamiids</taxon>
        <taxon>Lamiales</taxon>
        <taxon>Pedaliaceae</taxon>
        <taxon>Sesamum</taxon>
    </lineage>
</organism>
<dbReference type="AlphaFoldDB" id="A0AAW2QPJ5"/>
<reference evidence="1" key="1">
    <citation type="submission" date="2020-06" db="EMBL/GenBank/DDBJ databases">
        <authorList>
            <person name="Li T."/>
            <person name="Hu X."/>
            <person name="Zhang T."/>
            <person name="Song X."/>
            <person name="Zhang H."/>
            <person name="Dai N."/>
            <person name="Sheng W."/>
            <person name="Hou X."/>
            <person name="Wei L."/>
        </authorList>
    </citation>
    <scope>NUCLEOTIDE SEQUENCE</scope>
    <source>
        <strain evidence="1">G01</strain>
        <tissue evidence="1">Leaf</tissue>
    </source>
</reference>